<evidence type="ECO:0000313" key="8">
    <source>
        <dbReference type="Proteomes" id="UP000264840"/>
    </source>
</evidence>
<dbReference type="SUPFAM" id="SSF49842">
    <property type="entry name" value="TNF-like"/>
    <property type="match status" value="1"/>
</dbReference>
<sequence length="234" mass="26261">MEIMVFFSLLLLVCSVSTNPTEADNEIVDQQISNQQPCPQDIHAVLREMAVSLAEQKIEIRTLKQDNQEHVTKLERQMTELERQKAEIEHLKQQSKVKQVAFSASLLEGGNGYTGPFNVQITLVFRRVITNIGNAYNPQTGIFIAPVRGAYHFEWHLHGHAYKSHPIAGVLFRNGEHIFLAFELQASGTVSTSCGTSLLLEPGDQVSLRLWAHARIFDGVNHDTNFSGHLLFTV</sequence>
<dbReference type="GeneTree" id="ENSGT00950000183116"/>
<reference evidence="7" key="1">
    <citation type="submission" date="2025-08" db="UniProtKB">
        <authorList>
            <consortium name="Ensembl"/>
        </authorList>
    </citation>
    <scope>IDENTIFICATION</scope>
</reference>
<dbReference type="AlphaFoldDB" id="A0A3Q2X4A4"/>
<dbReference type="OMA" id="WAHARIF"/>
<feature type="domain" description="C1q" evidence="6">
    <location>
        <begin position="95"/>
        <end position="234"/>
    </location>
</feature>
<comment type="subcellular location">
    <subcellularLocation>
        <location evidence="1">Secreted</location>
    </subcellularLocation>
</comment>
<feature type="coiled-coil region" evidence="4">
    <location>
        <begin position="46"/>
        <end position="101"/>
    </location>
</feature>
<evidence type="ECO:0000259" key="6">
    <source>
        <dbReference type="PROSITE" id="PS50871"/>
    </source>
</evidence>
<proteinExistence type="predicted"/>
<evidence type="ECO:0000256" key="1">
    <source>
        <dbReference type="ARBA" id="ARBA00004613"/>
    </source>
</evidence>
<dbReference type="Proteomes" id="UP000264840">
    <property type="component" value="Unplaced"/>
</dbReference>
<name>A0A3Q2X4A4_HAPBU</name>
<dbReference type="InterPro" id="IPR001073">
    <property type="entry name" value="C1q_dom"/>
</dbReference>
<protein>
    <recommendedName>
        <fullName evidence="6">C1q domain-containing protein</fullName>
    </recommendedName>
</protein>
<reference evidence="7" key="2">
    <citation type="submission" date="2025-09" db="UniProtKB">
        <authorList>
            <consortium name="Ensembl"/>
        </authorList>
    </citation>
    <scope>IDENTIFICATION</scope>
</reference>
<evidence type="ECO:0000256" key="5">
    <source>
        <dbReference type="SAM" id="SignalP"/>
    </source>
</evidence>
<evidence type="ECO:0000313" key="7">
    <source>
        <dbReference type="Ensembl" id="ENSHBUP00000029754.1"/>
    </source>
</evidence>
<dbReference type="PANTHER" id="PTHR22923">
    <property type="entry name" value="CEREBELLIN-RELATED"/>
    <property type="match status" value="1"/>
</dbReference>
<evidence type="ECO:0000256" key="4">
    <source>
        <dbReference type="SAM" id="Coils"/>
    </source>
</evidence>
<keyword evidence="3 5" id="KW-0732">Signal</keyword>
<dbReference type="SMART" id="SM00110">
    <property type="entry name" value="C1Q"/>
    <property type="match status" value="1"/>
</dbReference>
<dbReference type="PRINTS" id="PR00007">
    <property type="entry name" value="COMPLEMNTC1Q"/>
</dbReference>
<dbReference type="InterPro" id="IPR050822">
    <property type="entry name" value="Cerebellin_Synaptic_Org"/>
</dbReference>
<dbReference type="Ensembl" id="ENSHBUT00000032634.1">
    <property type="protein sequence ID" value="ENSHBUP00000029754.1"/>
    <property type="gene ID" value="ENSHBUG00000014382.1"/>
</dbReference>
<evidence type="ECO:0000256" key="2">
    <source>
        <dbReference type="ARBA" id="ARBA00022525"/>
    </source>
</evidence>
<dbReference type="PROSITE" id="PS50871">
    <property type="entry name" value="C1Q"/>
    <property type="match status" value="1"/>
</dbReference>
<dbReference type="Pfam" id="PF00386">
    <property type="entry name" value="C1q"/>
    <property type="match status" value="1"/>
</dbReference>
<dbReference type="GO" id="GO:0005576">
    <property type="term" value="C:extracellular region"/>
    <property type="evidence" value="ECO:0007669"/>
    <property type="project" value="UniProtKB-SubCell"/>
</dbReference>
<dbReference type="PANTHER" id="PTHR22923:SF102">
    <property type="entry name" value="CEREBELLIN 13-RELATED"/>
    <property type="match status" value="1"/>
</dbReference>
<feature type="chain" id="PRO_5018563637" description="C1q domain-containing protein" evidence="5">
    <location>
        <begin position="24"/>
        <end position="234"/>
    </location>
</feature>
<evidence type="ECO:0000256" key="3">
    <source>
        <dbReference type="ARBA" id="ARBA00022729"/>
    </source>
</evidence>
<keyword evidence="2" id="KW-0964">Secreted</keyword>
<keyword evidence="4" id="KW-0175">Coiled coil</keyword>
<feature type="signal peptide" evidence="5">
    <location>
        <begin position="1"/>
        <end position="23"/>
    </location>
</feature>
<dbReference type="STRING" id="8153.ENSHBUP00000029754"/>
<keyword evidence="8" id="KW-1185">Reference proteome</keyword>
<organism evidence="7 8">
    <name type="scientific">Haplochromis burtoni</name>
    <name type="common">Burton's mouthbrooder</name>
    <name type="synonym">Chromis burtoni</name>
    <dbReference type="NCBI Taxonomy" id="8153"/>
    <lineage>
        <taxon>Eukaryota</taxon>
        <taxon>Metazoa</taxon>
        <taxon>Chordata</taxon>
        <taxon>Craniata</taxon>
        <taxon>Vertebrata</taxon>
        <taxon>Euteleostomi</taxon>
        <taxon>Actinopterygii</taxon>
        <taxon>Neopterygii</taxon>
        <taxon>Teleostei</taxon>
        <taxon>Neoteleostei</taxon>
        <taxon>Acanthomorphata</taxon>
        <taxon>Ovalentaria</taxon>
        <taxon>Cichlomorphae</taxon>
        <taxon>Cichliformes</taxon>
        <taxon>Cichlidae</taxon>
        <taxon>African cichlids</taxon>
        <taxon>Pseudocrenilabrinae</taxon>
        <taxon>Haplochromini</taxon>
        <taxon>Haplochromis</taxon>
    </lineage>
</organism>
<dbReference type="Gene3D" id="2.60.120.40">
    <property type="match status" value="1"/>
</dbReference>
<dbReference type="InterPro" id="IPR008983">
    <property type="entry name" value="Tumour_necrosis_fac-like_dom"/>
</dbReference>
<accession>A0A3Q2X4A4</accession>